<name>K5W606_PHACS</name>
<dbReference type="EMBL" id="JH930469">
    <property type="protein sequence ID" value="EKM59338.1"/>
    <property type="molecule type" value="Genomic_DNA"/>
</dbReference>
<organism evidence="5 6">
    <name type="scientific">Phanerochaete carnosa (strain HHB-10118-sp)</name>
    <name type="common">White-rot fungus</name>
    <name type="synonym">Peniophora carnosa</name>
    <dbReference type="NCBI Taxonomy" id="650164"/>
    <lineage>
        <taxon>Eukaryota</taxon>
        <taxon>Fungi</taxon>
        <taxon>Dikarya</taxon>
        <taxon>Basidiomycota</taxon>
        <taxon>Agaricomycotina</taxon>
        <taxon>Agaricomycetes</taxon>
        <taxon>Polyporales</taxon>
        <taxon>Phanerochaetaceae</taxon>
        <taxon>Phanerochaete</taxon>
    </lineage>
</organism>
<evidence type="ECO:0000256" key="3">
    <source>
        <dbReference type="SAM" id="MobiDB-lite"/>
    </source>
</evidence>
<dbReference type="PROSITE" id="PS50303">
    <property type="entry name" value="PUM_HD"/>
    <property type="match status" value="1"/>
</dbReference>
<dbReference type="Gene3D" id="1.25.10.10">
    <property type="entry name" value="Leucine-rich Repeat Variant"/>
    <property type="match status" value="1"/>
</dbReference>
<dbReference type="Proteomes" id="UP000008370">
    <property type="component" value="Unassembled WGS sequence"/>
</dbReference>
<dbReference type="InterPro" id="IPR033133">
    <property type="entry name" value="PUM-HD"/>
</dbReference>
<reference evidence="5 6" key="1">
    <citation type="journal article" date="2012" name="BMC Genomics">
        <title>Comparative genomics of the white-rot fungi, Phanerochaete carnosa and P. chrysosporium, to elucidate the genetic basis of the distinct wood types they colonize.</title>
        <authorList>
            <person name="Suzuki H."/>
            <person name="MacDonald J."/>
            <person name="Syed K."/>
            <person name="Salamov A."/>
            <person name="Hori C."/>
            <person name="Aerts A."/>
            <person name="Henrissat B."/>
            <person name="Wiebenga A."/>
            <person name="vanKuyk P.A."/>
            <person name="Barry K."/>
            <person name="Lindquist E."/>
            <person name="LaButti K."/>
            <person name="Lapidus A."/>
            <person name="Lucas S."/>
            <person name="Coutinho P."/>
            <person name="Gong Y."/>
            <person name="Samejima M."/>
            <person name="Mahadevan R."/>
            <person name="Abou-Zaid M."/>
            <person name="de Vries R.P."/>
            <person name="Igarashi K."/>
            <person name="Yadav J.S."/>
            <person name="Grigoriev I.V."/>
            <person name="Master E.R."/>
        </authorList>
    </citation>
    <scope>NUCLEOTIDE SEQUENCE [LARGE SCALE GENOMIC DNA]</scope>
    <source>
        <strain evidence="5 6">HHB-10118-sp</strain>
    </source>
</reference>
<dbReference type="GO" id="GO:0003723">
    <property type="term" value="F:RNA binding"/>
    <property type="evidence" value="ECO:0007669"/>
    <property type="project" value="InterPro"/>
</dbReference>
<proteinExistence type="predicted"/>
<dbReference type="InterPro" id="IPR052645">
    <property type="entry name" value="Pumilio_domain_protein"/>
</dbReference>
<dbReference type="InterPro" id="IPR011989">
    <property type="entry name" value="ARM-like"/>
</dbReference>
<protein>
    <recommendedName>
        <fullName evidence="4">PUM-HD domain-containing protein</fullName>
    </recommendedName>
</protein>
<evidence type="ECO:0000313" key="6">
    <source>
        <dbReference type="Proteomes" id="UP000008370"/>
    </source>
</evidence>
<dbReference type="GO" id="GO:0000288">
    <property type="term" value="P:nuclear-transcribed mRNA catabolic process, deadenylation-dependent decay"/>
    <property type="evidence" value="ECO:0007669"/>
    <property type="project" value="TreeGrafter"/>
</dbReference>
<dbReference type="InterPro" id="IPR001313">
    <property type="entry name" value="Pumilio_RNA-bd_rpt"/>
</dbReference>
<evidence type="ECO:0000259" key="4">
    <source>
        <dbReference type="PROSITE" id="PS50303"/>
    </source>
</evidence>
<evidence type="ECO:0000256" key="1">
    <source>
        <dbReference type="ARBA" id="ARBA00022737"/>
    </source>
</evidence>
<dbReference type="OrthoDB" id="2017782at2759"/>
<feature type="region of interest" description="Disordered" evidence="3">
    <location>
        <begin position="1"/>
        <end position="21"/>
    </location>
</feature>
<dbReference type="KEGG" id="pco:PHACADRAFT_86495"/>
<dbReference type="PANTHER" id="PTHR47093:SF1">
    <property type="entry name" value="PROTEIN JSN1-RELATED"/>
    <property type="match status" value="1"/>
</dbReference>
<accession>K5W606</accession>
<dbReference type="InterPro" id="IPR016024">
    <property type="entry name" value="ARM-type_fold"/>
</dbReference>
<dbReference type="HOGENOM" id="CLU_649087_0_0_1"/>
<keyword evidence="1" id="KW-0677">Repeat</keyword>
<dbReference type="RefSeq" id="XP_007391902.1">
    <property type="nucleotide sequence ID" value="XM_007391840.1"/>
</dbReference>
<dbReference type="PROSITE" id="PS50302">
    <property type="entry name" value="PUM"/>
    <property type="match status" value="1"/>
</dbReference>
<dbReference type="GeneID" id="18920545"/>
<dbReference type="SUPFAM" id="SSF48371">
    <property type="entry name" value="ARM repeat"/>
    <property type="match status" value="1"/>
</dbReference>
<sequence>MIIESSFNPSPQYSTAPSPILPSSNPSTPICIFPLISERSHNRRWDGSKLHEFRKRLITSKITVEDVDDVAANFLDDEIADVAMDWLGNTVRILLFEKCSAGTRLAMLERVAPHLAMIGINRNGTWAAQKIIECVQTPEEVALVTQNLRPYVLSLLLDQFGNHVVQCCLRFGSPTTDFLFEAMDGHLWRIAQGLFGARSMRACLESSHVTVSQQHKIATAIIRDSISLATNLNSALLLTWLLDTSNFPSRYSLLARRFTPRLSHLCTHDLASLAVLRIVNQKVEPEASARVVEALFQSPNDRVLTDVLSNQVNGSAVVHKLLTSPFVSPEQRVAYAEVTKRVLIKLKAITIQAYHRLVEEVGLLVAHPQPTYSTNVSQPTKTKHNSDVPGLPAGYLPTDQESAFTMAALQMDGQSATAAPRRL</sequence>
<dbReference type="InParanoid" id="K5W606"/>
<keyword evidence="6" id="KW-1185">Reference proteome</keyword>
<feature type="repeat" description="Pumilio" evidence="2">
    <location>
        <begin position="147"/>
        <end position="184"/>
    </location>
</feature>
<dbReference type="PANTHER" id="PTHR47093">
    <property type="entry name" value="PROTEIN JSN1-RELATED"/>
    <property type="match status" value="1"/>
</dbReference>
<dbReference type="SMART" id="SM00025">
    <property type="entry name" value="Pumilio"/>
    <property type="match status" value="3"/>
</dbReference>
<dbReference type="Pfam" id="PF00806">
    <property type="entry name" value="PUF"/>
    <property type="match status" value="1"/>
</dbReference>
<evidence type="ECO:0000313" key="5">
    <source>
        <dbReference type="EMBL" id="EKM59338.1"/>
    </source>
</evidence>
<evidence type="ECO:0000256" key="2">
    <source>
        <dbReference type="PROSITE-ProRule" id="PRU00317"/>
    </source>
</evidence>
<gene>
    <name evidence="5" type="ORF">PHACADRAFT_86495</name>
</gene>
<feature type="domain" description="PUM-HD" evidence="4">
    <location>
        <begin position="12"/>
        <end position="365"/>
    </location>
</feature>
<dbReference type="AlphaFoldDB" id="K5W606"/>